<dbReference type="PANTHER" id="PTHR38221">
    <property type="entry name" value="BNAA04G14260D PROTEIN"/>
    <property type="match status" value="1"/>
</dbReference>
<comment type="caution">
    <text evidence="2">The sequence shown here is derived from an EMBL/GenBank/DDBJ whole genome shotgun (WGS) entry which is preliminary data.</text>
</comment>
<organism evidence="2 3">
    <name type="scientific">Abeliophyllum distichum</name>
    <dbReference type="NCBI Taxonomy" id="126358"/>
    <lineage>
        <taxon>Eukaryota</taxon>
        <taxon>Viridiplantae</taxon>
        <taxon>Streptophyta</taxon>
        <taxon>Embryophyta</taxon>
        <taxon>Tracheophyta</taxon>
        <taxon>Spermatophyta</taxon>
        <taxon>Magnoliopsida</taxon>
        <taxon>eudicotyledons</taxon>
        <taxon>Gunneridae</taxon>
        <taxon>Pentapetalae</taxon>
        <taxon>asterids</taxon>
        <taxon>lamiids</taxon>
        <taxon>Lamiales</taxon>
        <taxon>Oleaceae</taxon>
        <taxon>Forsythieae</taxon>
        <taxon>Abeliophyllum</taxon>
    </lineage>
</organism>
<keyword evidence="3" id="KW-1185">Reference proteome</keyword>
<feature type="region of interest" description="Disordered" evidence="1">
    <location>
        <begin position="17"/>
        <end position="107"/>
    </location>
</feature>
<sequence>MEAEKRNRFDSLIKHCRPTSSQEAKWESCPFDRIVDSEPDPDLDFSFPSLSPKPSDPTGIFMVSAPDSGSIDQSTPQDDDEMEFHTPPEQHARSSSEDQNVDAGEPKAVDLGDSLRTVDLSEDTLVNGVNELRKNRFLEEELDNDSVLEKKVVSEEDVELEWDGETMPIGETEPAIIEVEGDKNVNDTEVINLETEEIGEELTTINLGDDSVEKMCKEDVAVGKNGEAQKTRESKGFSETLELRVAGVSEELVRVSKNCDLGKSSEPEEVVKASENDCMGRNSEHEEVVKVTEGEKVCNETGGDKDMVICMNLEGIDKFKCVNGGSTERKRKERVCGVDGCVGGTCELPLSMKGKEKNNGSRKVVGNVGIKNGFFNDLLEVLKPVVLDVDNDSQDVDFLEIAKGRGLNFPRPRWWSP</sequence>
<dbReference type="PANTHER" id="PTHR38221:SF1">
    <property type="entry name" value="OVULE PROTEIN"/>
    <property type="match status" value="1"/>
</dbReference>
<reference evidence="3" key="1">
    <citation type="submission" date="2024-07" db="EMBL/GenBank/DDBJ databases">
        <title>Two chromosome-level genome assemblies of Korean endemic species Abeliophyllum distichum and Forsythia ovata (Oleaceae).</title>
        <authorList>
            <person name="Jang H."/>
        </authorList>
    </citation>
    <scope>NUCLEOTIDE SEQUENCE [LARGE SCALE GENOMIC DNA]</scope>
</reference>
<protein>
    <submittedName>
        <fullName evidence="2">Uncharacterized protein</fullName>
    </submittedName>
</protein>
<dbReference type="EMBL" id="JBFOLK010000457">
    <property type="protein sequence ID" value="KAL2454166.1"/>
    <property type="molecule type" value="Genomic_DNA"/>
</dbReference>
<dbReference type="Proteomes" id="UP001604336">
    <property type="component" value="Unassembled WGS sequence"/>
</dbReference>
<name>A0ABD1NU85_9LAMI</name>
<proteinExistence type="predicted"/>
<gene>
    <name evidence="2" type="ORF">Adt_48332</name>
</gene>
<evidence type="ECO:0000313" key="3">
    <source>
        <dbReference type="Proteomes" id="UP001604336"/>
    </source>
</evidence>
<feature type="compositionally biased region" description="Basic and acidic residues" evidence="1">
    <location>
        <begin position="83"/>
        <end position="96"/>
    </location>
</feature>
<dbReference type="AlphaFoldDB" id="A0ABD1NU85"/>
<accession>A0ABD1NU85</accession>
<evidence type="ECO:0000256" key="1">
    <source>
        <dbReference type="SAM" id="MobiDB-lite"/>
    </source>
</evidence>
<evidence type="ECO:0000313" key="2">
    <source>
        <dbReference type="EMBL" id="KAL2454166.1"/>
    </source>
</evidence>